<dbReference type="AlphaFoldDB" id="A0A937X9W1"/>
<protein>
    <submittedName>
        <fullName evidence="3">Flagellar hook-length control protein FliK</fullName>
    </submittedName>
</protein>
<dbReference type="Gene3D" id="3.30.750.140">
    <property type="match status" value="1"/>
</dbReference>
<evidence type="ECO:0000313" key="4">
    <source>
        <dbReference type="Proteomes" id="UP000748308"/>
    </source>
</evidence>
<dbReference type="CDD" id="cd17470">
    <property type="entry name" value="T3SS_Flik_C"/>
    <property type="match status" value="1"/>
</dbReference>
<evidence type="ECO:0000256" key="1">
    <source>
        <dbReference type="SAM" id="MobiDB-lite"/>
    </source>
</evidence>
<dbReference type="EMBL" id="VGIY01000079">
    <property type="protein sequence ID" value="MBM3317134.1"/>
    <property type="molecule type" value="Genomic_DNA"/>
</dbReference>
<keyword evidence="3" id="KW-0282">Flagellum</keyword>
<dbReference type="Pfam" id="PF02120">
    <property type="entry name" value="Flg_hook"/>
    <property type="match status" value="1"/>
</dbReference>
<comment type="caution">
    <text evidence="3">The sequence shown here is derived from an EMBL/GenBank/DDBJ whole genome shotgun (WGS) entry which is preliminary data.</text>
</comment>
<feature type="domain" description="Flagellar hook-length control protein-like C-terminal" evidence="2">
    <location>
        <begin position="264"/>
        <end position="331"/>
    </location>
</feature>
<gene>
    <name evidence="3" type="ORF">FJY75_04695</name>
</gene>
<feature type="region of interest" description="Disordered" evidence="1">
    <location>
        <begin position="336"/>
        <end position="407"/>
    </location>
</feature>
<evidence type="ECO:0000259" key="2">
    <source>
        <dbReference type="Pfam" id="PF02120"/>
    </source>
</evidence>
<feature type="compositionally biased region" description="Gly residues" evidence="1">
    <location>
        <begin position="129"/>
        <end position="148"/>
    </location>
</feature>
<reference evidence="3" key="1">
    <citation type="submission" date="2019-03" db="EMBL/GenBank/DDBJ databases">
        <title>Lake Tanganyika Metagenome-Assembled Genomes (MAGs).</title>
        <authorList>
            <person name="Tran P."/>
        </authorList>
    </citation>
    <scope>NUCLEOTIDE SEQUENCE</scope>
    <source>
        <strain evidence="3">M_DeepCast_400m_m2_100</strain>
    </source>
</reference>
<evidence type="ECO:0000313" key="3">
    <source>
        <dbReference type="EMBL" id="MBM3317134.1"/>
    </source>
</evidence>
<dbReference type="Proteomes" id="UP000748308">
    <property type="component" value="Unassembled WGS sequence"/>
</dbReference>
<accession>A0A937X9W1</accession>
<proteinExistence type="predicted"/>
<feature type="compositionally biased region" description="Low complexity" evidence="1">
    <location>
        <begin position="36"/>
        <end position="50"/>
    </location>
</feature>
<dbReference type="InterPro" id="IPR021136">
    <property type="entry name" value="Flagellar_hook_control-like_C"/>
</dbReference>
<sequence>MTRTLPPADRRAEEPARDASAAAAIFLALIAQGVAGRAAAAAPDGSREAATGGGRAGAPTPDSERAGAMSPPPASRSRGEAETALAGLRVERSGSEPPLEASRAETTDARPNGSAARRDEGAGSEGSRAGDGGATTAAGSGGATGGSRGPHAEGFRERTSTRPPSLSSPGAAGAEPEAAAGRPVRSAADAAPGAQAGSTAGRAGGAASGPAAPGGLTPGGAALVSAASAAAAFAGSASAAARTGLPGAAVPVQVARALQFAILAGQREALVTLEPPELGQIRLHVRVVDGLVFARVRAERAEVERLLGAEEGAIRDRLALQGLRLEALVIERAARAPAGSSQADTAGAEGRGVPGQASRQPGEQEARGASGEAGPRRDGAGEGGGAAEEESGSAAATAGAPRVDLRA</sequence>
<dbReference type="InterPro" id="IPR038610">
    <property type="entry name" value="FliK-like_C_sf"/>
</dbReference>
<feature type="region of interest" description="Disordered" evidence="1">
    <location>
        <begin position="36"/>
        <end position="211"/>
    </location>
</feature>
<feature type="compositionally biased region" description="Low complexity" evidence="1">
    <location>
        <begin position="161"/>
        <end position="201"/>
    </location>
</feature>
<organism evidence="3 4">
    <name type="scientific">Eiseniibacteriota bacterium</name>
    <dbReference type="NCBI Taxonomy" id="2212470"/>
    <lineage>
        <taxon>Bacteria</taxon>
        <taxon>Candidatus Eiseniibacteriota</taxon>
    </lineage>
</organism>
<feature type="compositionally biased region" description="Basic and acidic residues" evidence="1">
    <location>
        <begin position="150"/>
        <end position="160"/>
    </location>
</feature>
<feature type="compositionally biased region" description="Low complexity" evidence="1">
    <location>
        <begin position="392"/>
        <end position="401"/>
    </location>
</feature>
<name>A0A937X9W1_UNCEI</name>
<keyword evidence="3" id="KW-0969">Cilium</keyword>
<keyword evidence="3" id="KW-0966">Cell projection</keyword>